<dbReference type="Proteomes" id="UP000192277">
    <property type="component" value="Unassembled WGS sequence"/>
</dbReference>
<evidence type="ECO:0000313" key="2">
    <source>
        <dbReference type="Proteomes" id="UP000192277"/>
    </source>
</evidence>
<sequence length="60" mass="6900">MKIGGCANRHVATSNYFHLPRYGVLAYSLIRRLEDTAVFVPCVYEQPNHYYPRSRNAAIV</sequence>
<accession>A0ABX3NZH2</accession>
<evidence type="ECO:0000313" key="1">
    <source>
        <dbReference type="EMBL" id="OQP51446.1"/>
    </source>
</evidence>
<comment type="caution">
    <text evidence="1">The sequence shown here is derived from an EMBL/GenBank/DDBJ whole genome shotgun (WGS) entry which is preliminary data.</text>
</comment>
<organism evidence="1 2">
    <name type="scientific">Niastella koreensis</name>
    <dbReference type="NCBI Taxonomy" id="354356"/>
    <lineage>
        <taxon>Bacteria</taxon>
        <taxon>Pseudomonadati</taxon>
        <taxon>Bacteroidota</taxon>
        <taxon>Chitinophagia</taxon>
        <taxon>Chitinophagales</taxon>
        <taxon>Chitinophagaceae</taxon>
        <taxon>Niastella</taxon>
    </lineage>
</organism>
<proteinExistence type="predicted"/>
<gene>
    <name evidence="1" type="ORF">A4D02_25310</name>
</gene>
<dbReference type="EMBL" id="LWBO01000005">
    <property type="protein sequence ID" value="OQP51446.1"/>
    <property type="molecule type" value="Genomic_DNA"/>
</dbReference>
<keyword evidence="2" id="KW-1185">Reference proteome</keyword>
<reference evidence="1 2" key="1">
    <citation type="submission" date="2016-04" db="EMBL/GenBank/DDBJ databases">
        <authorList>
            <person name="Chen L."/>
            <person name="Zhuang W."/>
            <person name="Wang G."/>
        </authorList>
    </citation>
    <scope>NUCLEOTIDE SEQUENCE [LARGE SCALE GENOMIC DNA]</scope>
    <source>
        <strain evidence="2">GR20</strain>
    </source>
</reference>
<protein>
    <submittedName>
        <fullName evidence="1">Uncharacterized protein</fullName>
    </submittedName>
</protein>
<name>A0ABX3NZH2_9BACT</name>